<name>A0A2M7M167_9BACT</name>
<evidence type="ECO:0000313" key="3">
    <source>
        <dbReference type="EMBL" id="PIX74527.1"/>
    </source>
</evidence>
<dbReference type="EMBL" id="PFJI01000013">
    <property type="protein sequence ID" value="PIX74527.1"/>
    <property type="molecule type" value="Genomic_DNA"/>
</dbReference>
<evidence type="ECO:0000259" key="2">
    <source>
        <dbReference type="PROSITE" id="PS50164"/>
    </source>
</evidence>
<feature type="domain" description="GIY-YIG" evidence="2">
    <location>
        <begin position="1"/>
        <end position="75"/>
    </location>
</feature>
<evidence type="ECO:0000256" key="1">
    <source>
        <dbReference type="ARBA" id="ARBA00007435"/>
    </source>
</evidence>
<dbReference type="PANTHER" id="PTHR34477:SF1">
    <property type="entry name" value="UPF0213 PROTEIN YHBQ"/>
    <property type="match status" value="1"/>
</dbReference>
<dbReference type="SMART" id="SM00465">
    <property type="entry name" value="GIYc"/>
    <property type="match status" value="1"/>
</dbReference>
<evidence type="ECO:0000313" key="4">
    <source>
        <dbReference type="Proteomes" id="UP000229708"/>
    </source>
</evidence>
<dbReference type="InterPro" id="IPR050190">
    <property type="entry name" value="UPF0213_domain"/>
</dbReference>
<reference evidence="4" key="1">
    <citation type="submission" date="2017-09" db="EMBL/GenBank/DDBJ databases">
        <title>Depth-based differentiation of microbial function through sediment-hosted aquifers and enrichment of novel symbionts in the deep terrestrial subsurface.</title>
        <authorList>
            <person name="Probst A.J."/>
            <person name="Ladd B."/>
            <person name="Jarett J.K."/>
            <person name="Geller-Mcgrath D.E."/>
            <person name="Sieber C.M.K."/>
            <person name="Emerson J.B."/>
            <person name="Anantharaman K."/>
            <person name="Thomas B.C."/>
            <person name="Malmstrom R."/>
            <person name="Stieglmeier M."/>
            <person name="Klingl A."/>
            <person name="Woyke T."/>
            <person name="Ryan C.M."/>
            <person name="Banfield J.F."/>
        </authorList>
    </citation>
    <scope>NUCLEOTIDE SEQUENCE [LARGE SCALE GENOMIC DNA]</scope>
</reference>
<proteinExistence type="inferred from homology"/>
<comment type="caution">
    <text evidence="3">The sequence shown here is derived from an EMBL/GenBank/DDBJ whole genome shotgun (WGS) entry which is preliminary data.</text>
</comment>
<dbReference type="Proteomes" id="UP000229708">
    <property type="component" value="Unassembled WGS sequence"/>
</dbReference>
<dbReference type="SUPFAM" id="SSF82771">
    <property type="entry name" value="GIY-YIG endonuclease"/>
    <property type="match status" value="1"/>
</dbReference>
<protein>
    <submittedName>
        <fullName evidence="3">Excinuclease ABC subunit C</fullName>
    </submittedName>
</protein>
<comment type="similarity">
    <text evidence="1">Belongs to the UPF0213 family.</text>
</comment>
<dbReference type="InterPro" id="IPR000305">
    <property type="entry name" value="GIY-YIG_endonuc"/>
</dbReference>
<dbReference type="PROSITE" id="PS50164">
    <property type="entry name" value="GIY_YIG"/>
    <property type="match status" value="1"/>
</dbReference>
<dbReference type="AlphaFoldDB" id="A0A2M7M167"/>
<gene>
    <name evidence="3" type="ORF">COZ39_00300</name>
</gene>
<sequence length="86" mass="10411">MFYVYLLRSNKDNRIYTGFTSNLRRRISEHFNKENYTTLRMEDVELIYYEAFTNKCDALEREDYLKTTKGKRTIKLMLKNTLAPIV</sequence>
<accession>A0A2M7M167</accession>
<organism evidence="3 4">
    <name type="scientific">Candidatus Roizmanbacteria bacterium CG_4_10_14_3_um_filter_33_21</name>
    <dbReference type="NCBI Taxonomy" id="1974830"/>
    <lineage>
        <taxon>Bacteria</taxon>
        <taxon>Candidatus Roizmaniibacteriota</taxon>
    </lineage>
</organism>
<dbReference type="Pfam" id="PF01541">
    <property type="entry name" value="GIY-YIG"/>
    <property type="match status" value="1"/>
</dbReference>
<dbReference type="PANTHER" id="PTHR34477">
    <property type="entry name" value="UPF0213 PROTEIN YHBQ"/>
    <property type="match status" value="1"/>
</dbReference>
<dbReference type="CDD" id="cd10449">
    <property type="entry name" value="GIY-YIG_SLX1_like"/>
    <property type="match status" value="1"/>
</dbReference>
<dbReference type="Gene3D" id="3.40.1440.10">
    <property type="entry name" value="GIY-YIG endonuclease"/>
    <property type="match status" value="1"/>
</dbReference>
<dbReference type="InterPro" id="IPR035901">
    <property type="entry name" value="GIY-YIG_endonuc_sf"/>
</dbReference>